<name>A0A6G4U8Z1_9ACTN</name>
<gene>
    <name evidence="2" type="ORF">G5C51_32785</name>
</gene>
<organism evidence="2 3">
    <name type="scientific">Streptomyces coryli</name>
    <dbReference type="NCBI Taxonomy" id="1128680"/>
    <lineage>
        <taxon>Bacteria</taxon>
        <taxon>Bacillati</taxon>
        <taxon>Actinomycetota</taxon>
        <taxon>Actinomycetes</taxon>
        <taxon>Kitasatosporales</taxon>
        <taxon>Streptomycetaceae</taxon>
        <taxon>Streptomyces</taxon>
    </lineage>
</organism>
<feature type="chain" id="PRO_5026345749" description="Secreted protein" evidence="1">
    <location>
        <begin position="30"/>
        <end position="134"/>
    </location>
</feature>
<accession>A0A6G4U8Z1</accession>
<sequence length="134" mass="14276">MLKGLWRKAAVAAPIAGLVLAAAPGTASAHHTACKGSVIMRIPAGDGDKVAAACMEPHGETLRVRDYKADGYAARAQAYRKVRGDWVKVGGVCKDDTSTGSPDKYCDLAIRETTDVKIKLWEGAYDIWGPVFTV</sequence>
<protein>
    <recommendedName>
        <fullName evidence="4">Secreted protein</fullName>
    </recommendedName>
</protein>
<keyword evidence="1" id="KW-0732">Signal</keyword>
<feature type="signal peptide" evidence="1">
    <location>
        <begin position="1"/>
        <end position="29"/>
    </location>
</feature>
<evidence type="ECO:0000256" key="1">
    <source>
        <dbReference type="SAM" id="SignalP"/>
    </source>
</evidence>
<comment type="caution">
    <text evidence="2">The sequence shown here is derived from an EMBL/GenBank/DDBJ whole genome shotgun (WGS) entry which is preliminary data.</text>
</comment>
<proteinExistence type="predicted"/>
<dbReference type="Proteomes" id="UP000481583">
    <property type="component" value="Unassembled WGS sequence"/>
</dbReference>
<reference evidence="2 3" key="1">
    <citation type="submission" date="2020-02" db="EMBL/GenBank/DDBJ databases">
        <title>Whole-genome analyses of novel actinobacteria.</title>
        <authorList>
            <person name="Sahin N."/>
        </authorList>
    </citation>
    <scope>NUCLEOTIDE SEQUENCE [LARGE SCALE GENOMIC DNA]</scope>
    <source>
        <strain evidence="2 3">A7024</strain>
    </source>
</reference>
<evidence type="ECO:0008006" key="4">
    <source>
        <dbReference type="Google" id="ProtNLM"/>
    </source>
</evidence>
<dbReference type="EMBL" id="JAAKZV010000220">
    <property type="protein sequence ID" value="NGN68654.1"/>
    <property type="molecule type" value="Genomic_DNA"/>
</dbReference>
<dbReference type="RefSeq" id="WP_165242793.1">
    <property type="nucleotide sequence ID" value="NZ_JAAKZV010000220.1"/>
</dbReference>
<evidence type="ECO:0000313" key="2">
    <source>
        <dbReference type="EMBL" id="NGN68654.1"/>
    </source>
</evidence>
<dbReference type="AlphaFoldDB" id="A0A6G4U8Z1"/>
<keyword evidence="3" id="KW-1185">Reference proteome</keyword>
<evidence type="ECO:0000313" key="3">
    <source>
        <dbReference type="Proteomes" id="UP000481583"/>
    </source>
</evidence>